<organism evidence="1 2">
    <name type="scientific">Cloacimonas acidaminovorans (strain Evry)</name>
    <dbReference type="NCBI Taxonomy" id="459349"/>
    <lineage>
        <taxon>Bacteria</taxon>
        <taxon>Pseudomonadati</taxon>
        <taxon>Candidatus Cloacimonadota</taxon>
        <taxon>Candidatus Cloacimonadia</taxon>
        <taxon>Candidatus Cloacimonadales</taxon>
        <taxon>Candidatus Cloacimonadaceae</taxon>
        <taxon>Candidatus Cloacimonas</taxon>
    </lineage>
</organism>
<sequence length="70" mass="7942">MNFSEYSAITEKNNELHSYSLHNLFVIPVQTGIQTIIYTKSIANMNIMAVNFFRNCNSQFAIPKSGVNIL</sequence>
<dbReference type="Proteomes" id="UP000002019">
    <property type="component" value="Chromosome"/>
</dbReference>
<dbReference type="KEGG" id="caci:CLOAM0996"/>
<proteinExistence type="predicted"/>
<dbReference type="STRING" id="459349.CLOAM0996"/>
<keyword evidence="2" id="KW-1185">Reference proteome</keyword>
<protein>
    <submittedName>
        <fullName evidence="1">Uncharacterized protein</fullName>
    </submittedName>
</protein>
<dbReference type="EMBL" id="CU466930">
    <property type="protein sequence ID" value="CAO80868.1"/>
    <property type="molecule type" value="Genomic_DNA"/>
</dbReference>
<dbReference type="HOGENOM" id="CLU_2750520_0_0_0"/>
<evidence type="ECO:0000313" key="1">
    <source>
        <dbReference type="EMBL" id="CAO80868.1"/>
    </source>
</evidence>
<evidence type="ECO:0000313" key="2">
    <source>
        <dbReference type="Proteomes" id="UP000002019"/>
    </source>
</evidence>
<dbReference type="RefSeq" id="WP_015424726.1">
    <property type="nucleotide sequence ID" value="NC_020449.1"/>
</dbReference>
<dbReference type="AlphaFoldDB" id="B0VHQ3"/>
<reference evidence="1 2" key="1">
    <citation type="journal article" date="2008" name="J. Bacteriol.">
        <title>'Candidatus Cloacamonas acidaminovorans': genome sequence reconstruction provides a first glimpse of a new bacterial division.</title>
        <authorList>
            <person name="Pelletier E."/>
            <person name="Kreimeyer A."/>
            <person name="Bocs S."/>
            <person name="Rouy Z."/>
            <person name="Gyapay G."/>
            <person name="Chouari R."/>
            <person name="Riviere D."/>
            <person name="Ganesan A."/>
            <person name="Daegelen P."/>
            <person name="Sghir A."/>
            <person name="Cohen G.N."/>
            <person name="Medigue C."/>
            <person name="Weissenbach J."/>
            <person name="Le Paslier D."/>
        </authorList>
    </citation>
    <scope>NUCLEOTIDE SEQUENCE [LARGE SCALE GENOMIC DNA]</scope>
    <source>
        <strain evidence="2">Evry</strain>
    </source>
</reference>
<gene>
    <name evidence="1" type="ordered locus">CLOAM0996</name>
</gene>
<name>B0VHQ3_CLOAI</name>
<accession>B0VHQ3</accession>